<dbReference type="Proteomes" id="UP001154420">
    <property type="component" value="Unassembled WGS sequence"/>
</dbReference>
<dbReference type="EMBL" id="QZDT01000004">
    <property type="protein sequence ID" value="NBJ91876.1"/>
    <property type="molecule type" value="Genomic_DNA"/>
</dbReference>
<organism evidence="2 3">
    <name type="scientific">Parablautia muri</name>
    <dbReference type="NCBI Taxonomy" id="2320879"/>
    <lineage>
        <taxon>Bacteria</taxon>
        <taxon>Bacillati</taxon>
        <taxon>Bacillota</taxon>
        <taxon>Clostridia</taxon>
        <taxon>Lachnospirales</taxon>
        <taxon>Lachnospiraceae</taxon>
        <taxon>Parablautia</taxon>
    </lineage>
</organism>
<name>A0A9X5BD96_9FIRM</name>
<gene>
    <name evidence="2" type="ORF">D5281_04530</name>
</gene>
<reference evidence="2" key="1">
    <citation type="submission" date="2018-09" db="EMBL/GenBank/DDBJ databases">
        <title>Murine metabolic-syndrome-specific gut microbial biobank.</title>
        <authorList>
            <person name="Liu C."/>
        </authorList>
    </citation>
    <scope>NUCLEOTIDE SEQUENCE</scope>
    <source>
        <strain evidence="2">D42-62</strain>
    </source>
</reference>
<comment type="caution">
    <text evidence="2">The sequence shown here is derived from an EMBL/GenBank/DDBJ whole genome shotgun (WGS) entry which is preliminary data.</text>
</comment>
<dbReference type="Pfam" id="PF06207">
    <property type="entry name" value="DUF1002"/>
    <property type="match status" value="1"/>
</dbReference>
<proteinExistence type="predicted"/>
<evidence type="ECO:0000313" key="3">
    <source>
        <dbReference type="Proteomes" id="UP001154420"/>
    </source>
</evidence>
<feature type="chain" id="PRO_5040924471" evidence="1">
    <location>
        <begin position="29"/>
        <end position="178"/>
    </location>
</feature>
<accession>A0A9X5BD96</accession>
<evidence type="ECO:0000256" key="1">
    <source>
        <dbReference type="SAM" id="SignalP"/>
    </source>
</evidence>
<sequence length="178" mass="19357">MSFMKKKILIILPGLLLLFLVFGVSARAADGNSQKAGAGDVIGQVKQELSAIFENVDEETAKEVFSFLKEKISDGNLSSEEGLLNAIREGKEKFGVEIAKDDARKLVDTMNKLEGMGFSAEDVLDKTESLYQEYGADFVEHVDEILTGAVKNAASNAVGSFFGNLKESVKNFFVSLFS</sequence>
<feature type="signal peptide" evidence="1">
    <location>
        <begin position="1"/>
        <end position="28"/>
    </location>
</feature>
<dbReference type="AlphaFoldDB" id="A0A9X5BD96"/>
<keyword evidence="1" id="KW-0732">Signal</keyword>
<evidence type="ECO:0000313" key="2">
    <source>
        <dbReference type="EMBL" id="NBJ91876.1"/>
    </source>
</evidence>
<protein>
    <submittedName>
        <fullName evidence="2">DUF1002 domain-containing protein</fullName>
    </submittedName>
</protein>
<dbReference type="InterPro" id="IPR009343">
    <property type="entry name" value="DUF1002"/>
</dbReference>
<keyword evidence="3" id="KW-1185">Reference proteome</keyword>